<dbReference type="Gene3D" id="1.10.10.1590">
    <property type="entry name" value="NADH-quinone oxidoreductase subunit E"/>
    <property type="match status" value="1"/>
</dbReference>
<dbReference type="EMBL" id="MFAF01000111">
    <property type="protein sequence ID" value="OGD73900.1"/>
    <property type="molecule type" value="Genomic_DNA"/>
</dbReference>
<sequence>MQTERIKVDLELARPLLENYNRGELTLIALLLGVQDLYYYLPREAVEFIARETGVPISVIYSLATFYSAISLEPKGRNHIRCCVGTACMVRGSMFVLDDLKRELGIGPGEVTEDGAFSLEEVHCLGACALGPVITKRDKFYGHVTKSKVREVIGALRKADREGV</sequence>
<evidence type="ECO:0000256" key="7">
    <source>
        <dbReference type="PIRSR" id="PIRSR000216-1"/>
    </source>
</evidence>
<dbReference type="GO" id="GO:0046872">
    <property type="term" value="F:metal ion binding"/>
    <property type="evidence" value="ECO:0007669"/>
    <property type="project" value="UniProtKB-KW"/>
</dbReference>
<dbReference type="CDD" id="cd03064">
    <property type="entry name" value="TRX_Fd_NuoE"/>
    <property type="match status" value="1"/>
</dbReference>
<dbReference type="InterPro" id="IPR036249">
    <property type="entry name" value="Thioredoxin-like_sf"/>
</dbReference>
<dbReference type="AlphaFoldDB" id="A0A1F5F2T3"/>
<name>A0A1F5F2T3_9BACT</name>
<dbReference type="InterPro" id="IPR042128">
    <property type="entry name" value="NuoE_dom"/>
</dbReference>
<dbReference type="Pfam" id="PF01257">
    <property type="entry name" value="2Fe-2S_thioredx"/>
    <property type="match status" value="1"/>
</dbReference>
<comment type="cofactor">
    <cofactor evidence="6">
        <name>[2Fe-2S] cluster</name>
        <dbReference type="ChEBI" id="CHEBI:190135"/>
    </cofactor>
</comment>
<evidence type="ECO:0000256" key="5">
    <source>
        <dbReference type="ARBA" id="ARBA00023014"/>
    </source>
</evidence>
<feature type="binding site" evidence="7">
    <location>
        <position position="83"/>
    </location>
    <ligand>
        <name>[2Fe-2S] cluster</name>
        <dbReference type="ChEBI" id="CHEBI:190135"/>
    </ligand>
</feature>
<organism evidence="8 9">
    <name type="scientific">Candidatus Coatesbacteria bacterium RBG_13_66_14</name>
    <dbReference type="NCBI Taxonomy" id="1817816"/>
    <lineage>
        <taxon>Bacteria</taxon>
        <taxon>Candidatus Coatesiibacteriota</taxon>
    </lineage>
</organism>
<gene>
    <name evidence="8" type="ORF">A2Y64_07290</name>
</gene>
<feature type="binding site" evidence="7">
    <location>
        <position position="128"/>
    </location>
    <ligand>
        <name>[2Fe-2S] cluster</name>
        <dbReference type="ChEBI" id="CHEBI:190135"/>
    </ligand>
</feature>
<dbReference type="Proteomes" id="UP000177187">
    <property type="component" value="Unassembled WGS sequence"/>
</dbReference>
<evidence type="ECO:0000313" key="8">
    <source>
        <dbReference type="EMBL" id="OGD73900.1"/>
    </source>
</evidence>
<evidence type="ECO:0000313" key="9">
    <source>
        <dbReference type="Proteomes" id="UP000177187"/>
    </source>
</evidence>
<comment type="caution">
    <text evidence="8">The sequence shown here is derived from an EMBL/GenBank/DDBJ whole genome shotgun (WGS) entry which is preliminary data.</text>
</comment>
<keyword evidence="5 7" id="KW-0411">Iron-sulfur</keyword>
<protein>
    <recommendedName>
        <fullName evidence="10">NADH dehydrogenase</fullName>
    </recommendedName>
</protein>
<accession>A0A1F5F2T3</accession>
<reference evidence="8 9" key="1">
    <citation type="journal article" date="2016" name="Nat. Commun.">
        <title>Thousands of microbial genomes shed light on interconnected biogeochemical processes in an aquifer system.</title>
        <authorList>
            <person name="Anantharaman K."/>
            <person name="Brown C.T."/>
            <person name="Hug L.A."/>
            <person name="Sharon I."/>
            <person name="Castelle C.J."/>
            <person name="Probst A.J."/>
            <person name="Thomas B.C."/>
            <person name="Singh A."/>
            <person name="Wilkins M.J."/>
            <person name="Karaoz U."/>
            <person name="Brodie E.L."/>
            <person name="Williams K.H."/>
            <person name="Hubbard S.S."/>
            <person name="Banfield J.F."/>
        </authorList>
    </citation>
    <scope>NUCLEOTIDE SEQUENCE [LARGE SCALE GENOMIC DNA]</scope>
</reference>
<dbReference type="GO" id="GO:0016491">
    <property type="term" value="F:oxidoreductase activity"/>
    <property type="evidence" value="ECO:0007669"/>
    <property type="project" value="InterPro"/>
</dbReference>
<evidence type="ECO:0000256" key="4">
    <source>
        <dbReference type="ARBA" id="ARBA00023004"/>
    </source>
</evidence>
<proteinExistence type="inferred from homology"/>
<dbReference type="PIRSF" id="PIRSF000216">
    <property type="entry name" value="NADH_DH_24kDa"/>
    <property type="match status" value="1"/>
</dbReference>
<evidence type="ECO:0000256" key="1">
    <source>
        <dbReference type="ARBA" id="ARBA00010643"/>
    </source>
</evidence>
<keyword evidence="2 7" id="KW-0001">2Fe-2S</keyword>
<keyword evidence="3 7" id="KW-0479">Metal-binding</keyword>
<dbReference type="STRING" id="1817816.A2Y64_07290"/>
<dbReference type="PANTHER" id="PTHR43342">
    <property type="entry name" value="NADH-QUINONE OXIDOREDUCTASE, E SUBUNIT"/>
    <property type="match status" value="1"/>
</dbReference>
<dbReference type="InterPro" id="IPR028431">
    <property type="entry name" value="NADP_DH_HndA-like"/>
</dbReference>
<dbReference type="GO" id="GO:0051537">
    <property type="term" value="F:2 iron, 2 sulfur cluster binding"/>
    <property type="evidence" value="ECO:0007669"/>
    <property type="project" value="UniProtKB-KW"/>
</dbReference>
<dbReference type="SUPFAM" id="SSF52833">
    <property type="entry name" value="Thioredoxin-like"/>
    <property type="match status" value="1"/>
</dbReference>
<comment type="similarity">
    <text evidence="1">Belongs to the complex I 24 kDa subunit family.</text>
</comment>
<feature type="binding site" evidence="7">
    <location>
        <position position="124"/>
    </location>
    <ligand>
        <name>[2Fe-2S] cluster</name>
        <dbReference type="ChEBI" id="CHEBI:190135"/>
    </ligand>
</feature>
<keyword evidence="4 7" id="KW-0408">Iron</keyword>
<dbReference type="Gene3D" id="3.40.30.10">
    <property type="entry name" value="Glutaredoxin"/>
    <property type="match status" value="1"/>
</dbReference>
<dbReference type="InterPro" id="IPR041921">
    <property type="entry name" value="NuoE_N"/>
</dbReference>
<evidence type="ECO:0000256" key="2">
    <source>
        <dbReference type="ARBA" id="ARBA00022714"/>
    </source>
</evidence>
<feature type="binding site" evidence="7">
    <location>
        <position position="88"/>
    </location>
    <ligand>
        <name>[2Fe-2S] cluster</name>
        <dbReference type="ChEBI" id="CHEBI:190135"/>
    </ligand>
</feature>
<evidence type="ECO:0000256" key="6">
    <source>
        <dbReference type="ARBA" id="ARBA00034078"/>
    </source>
</evidence>
<comment type="cofactor">
    <cofactor evidence="7">
        <name>[2Fe-2S] cluster</name>
        <dbReference type="ChEBI" id="CHEBI:190135"/>
    </cofactor>
    <text evidence="7">Binds 1 [2Fe-2S] cluster.</text>
</comment>
<evidence type="ECO:0008006" key="10">
    <source>
        <dbReference type="Google" id="ProtNLM"/>
    </source>
</evidence>
<dbReference type="PROSITE" id="PS01099">
    <property type="entry name" value="COMPLEX1_24K"/>
    <property type="match status" value="1"/>
</dbReference>
<evidence type="ECO:0000256" key="3">
    <source>
        <dbReference type="ARBA" id="ARBA00022723"/>
    </source>
</evidence>
<dbReference type="InterPro" id="IPR002023">
    <property type="entry name" value="NuoE-like"/>
</dbReference>
<dbReference type="PANTHER" id="PTHR43342:SF1">
    <property type="entry name" value="BIFURCATING [FEFE] HYDROGENASE GAMMA SUBUNIT"/>
    <property type="match status" value="1"/>
</dbReference>